<evidence type="ECO:0000256" key="1">
    <source>
        <dbReference type="ARBA" id="ARBA00004418"/>
    </source>
</evidence>
<dbReference type="InterPro" id="IPR006311">
    <property type="entry name" value="TAT_signal"/>
</dbReference>
<dbReference type="Gene3D" id="3.10.105.10">
    <property type="entry name" value="Dipeptide-binding Protein, Domain 3"/>
    <property type="match status" value="1"/>
</dbReference>
<protein>
    <submittedName>
        <fullName evidence="6">Peptide ABC transporter substrate-binding protein</fullName>
    </submittedName>
</protein>
<keyword evidence="3" id="KW-0813">Transport</keyword>
<sequence>MTDPFAFTRRRFLAGGALTAAALAARPRLAFALDGDTLVVRGASDIQILDPAFQNGLLEEEVGRALFLSLNRLGDVRNPTNWTPYAASELKQVSPTEIAFTLHDWLEWTNGFGPVTADDVKYSFERVADPANKSAWAYAFEAMDKVEVTGERTGKIHLKKPYTPFWVTTLPYYMGHIVSRKALEKVGGKFTTDVPTSAGPYVIEKWVPKQSLTLGPNAGWKGDKPTFPKVRFEIVTDDESAALAYESKALDYTKISLNTLATYRTKLPADTTLIEMNGNRLSWLTINLGNPKFKDERVRRALQYALDIDQVMQGAYSGLAAPATGVVPPSMFGHRDKILYPADPEKAKALLAEAGVSDLTIELATLNDKTSQLIAQIVQALYAAVGVTVDIKSYDEGVYWTLGDKSSGDTWKTLDMVLMNFAGGVDPSENLTWFRPGQIGIYNWSQFDDPAFEAAYQQGAEETDQDKRGALYRKMQDMMEQSGGFIFLTHETFAAVARGNLKPFILADGYLDIARVTKG</sequence>
<evidence type="ECO:0000256" key="3">
    <source>
        <dbReference type="ARBA" id="ARBA00022448"/>
    </source>
</evidence>
<comment type="subcellular location">
    <subcellularLocation>
        <location evidence="1">Periplasm</location>
    </subcellularLocation>
</comment>
<feature type="domain" description="Solute-binding protein family 5" evidence="5">
    <location>
        <begin position="95"/>
        <end position="433"/>
    </location>
</feature>
<dbReference type="GO" id="GO:0043190">
    <property type="term" value="C:ATP-binding cassette (ABC) transporter complex"/>
    <property type="evidence" value="ECO:0007669"/>
    <property type="project" value="InterPro"/>
</dbReference>
<dbReference type="PANTHER" id="PTHR30290">
    <property type="entry name" value="PERIPLASMIC BINDING COMPONENT OF ABC TRANSPORTER"/>
    <property type="match status" value="1"/>
</dbReference>
<dbReference type="InterPro" id="IPR010916">
    <property type="entry name" value="TonB_box_CS"/>
</dbReference>
<evidence type="ECO:0000259" key="5">
    <source>
        <dbReference type="Pfam" id="PF00496"/>
    </source>
</evidence>
<dbReference type="InterPro" id="IPR039424">
    <property type="entry name" value="SBP_5"/>
</dbReference>
<organism evidence="6 7">
    <name type="scientific">Segnochrobactrum spirostomi</name>
    <dbReference type="NCBI Taxonomy" id="2608987"/>
    <lineage>
        <taxon>Bacteria</taxon>
        <taxon>Pseudomonadati</taxon>
        <taxon>Pseudomonadota</taxon>
        <taxon>Alphaproteobacteria</taxon>
        <taxon>Hyphomicrobiales</taxon>
        <taxon>Segnochrobactraceae</taxon>
        <taxon>Segnochrobactrum</taxon>
    </lineage>
</organism>
<dbReference type="GO" id="GO:1904680">
    <property type="term" value="F:peptide transmembrane transporter activity"/>
    <property type="evidence" value="ECO:0007669"/>
    <property type="project" value="TreeGrafter"/>
</dbReference>
<accession>A0A6A7Y334</accession>
<evidence type="ECO:0000313" key="6">
    <source>
        <dbReference type="EMBL" id="MQT13166.1"/>
    </source>
</evidence>
<dbReference type="PANTHER" id="PTHR30290:SF9">
    <property type="entry name" value="OLIGOPEPTIDE-BINDING PROTEIN APPA"/>
    <property type="match status" value="1"/>
</dbReference>
<comment type="caution">
    <text evidence="6">The sequence shown here is derived from an EMBL/GenBank/DDBJ whole genome shotgun (WGS) entry which is preliminary data.</text>
</comment>
<comment type="similarity">
    <text evidence="2">Belongs to the bacterial solute-binding protein 5 family.</text>
</comment>
<evidence type="ECO:0000313" key="7">
    <source>
        <dbReference type="Proteomes" id="UP000332515"/>
    </source>
</evidence>
<dbReference type="GO" id="GO:0015833">
    <property type="term" value="P:peptide transport"/>
    <property type="evidence" value="ECO:0007669"/>
    <property type="project" value="TreeGrafter"/>
</dbReference>
<gene>
    <name evidence="6" type="ORF">F0357_11035</name>
</gene>
<dbReference type="InterPro" id="IPR030678">
    <property type="entry name" value="Peptide/Ni-bd"/>
</dbReference>
<keyword evidence="4" id="KW-0732">Signal</keyword>
<dbReference type="PROSITE" id="PS51318">
    <property type="entry name" value="TAT"/>
    <property type="match status" value="1"/>
</dbReference>
<dbReference type="EMBL" id="VWNA01000001">
    <property type="protein sequence ID" value="MQT13166.1"/>
    <property type="molecule type" value="Genomic_DNA"/>
</dbReference>
<reference evidence="6 7" key="1">
    <citation type="submission" date="2019-09" db="EMBL/GenBank/DDBJ databases">
        <title>Segnochrobactrum spirostomi gen. nov., sp. nov., isolated from the ciliate Spirostomum cf. yagiui and description of a novel family, Segnochrobactraceae fam. nov. within the order Rhizobiales of the class Alphaproteobacteria.</title>
        <authorList>
            <person name="Akter S."/>
            <person name="Shazib S.U.A."/>
            <person name="Shin M.K."/>
        </authorList>
    </citation>
    <scope>NUCLEOTIDE SEQUENCE [LARGE SCALE GENOMIC DNA]</scope>
    <source>
        <strain evidence="6 7">Sp-1</strain>
    </source>
</reference>
<dbReference type="GO" id="GO:0030288">
    <property type="term" value="C:outer membrane-bounded periplasmic space"/>
    <property type="evidence" value="ECO:0007669"/>
    <property type="project" value="UniProtKB-ARBA"/>
</dbReference>
<proteinExistence type="inferred from homology"/>
<dbReference type="Proteomes" id="UP000332515">
    <property type="component" value="Unassembled WGS sequence"/>
</dbReference>
<dbReference type="PIRSF" id="PIRSF002741">
    <property type="entry name" value="MppA"/>
    <property type="match status" value="1"/>
</dbReference>
<evidence type="ECO:0000256" key="2">
    <source>
        <dbReference type="ARBA" id="ARBA00005695"/>
    </source>
</evidence>
<keyword evidence="7" id="KW-1185">Reference proteome</keyword>
<dbReference type="InterPro" id="IPR000914">
    <property type="entry name" value="SBP_5_dom"/>
</dbReference>
<dbReference type="Pfam" id="PF00496">
    <property type="entry name" value="SBP_bac_5"/>
    <property type="match status" value="1"/>
</dbReference>
<dbReference type="Gene3D" id="3.40.190.10">
    <property type="entry name" value="Periplasmic binding protein-like II"/>
    <property type="match status" value="1"/>
</dbReference>
<evidence type="ECO:0000256" key="4">
    <source>
        <dbReference type="ARBA" id="ARBA00022729"/>
    </source>
</evidence>
<dbReference type="PROSITE" id="PS00430">
    <property type="entry name" value="TONB_DEPENDENT_REC_1"/>
    <property type="match status" value="1"/>
</dbReference>
<dbReference type="AlphaFoldDB" id="A0A6A7Y334"/>
<name>A0A6A7Y334_9HYPH</name>
<dbReference type="RefSeq" id="WP_153481124.1">
    <property type="nucleotide sequence ID" value="NZ_VWNA01000001.1"/>
</dbReference>
<dbReference type="SUPFAM" id="SSF53850">
    <property type="entry name" value="Periplasmic binding protein-like II"/>
    <property type="match status" value="1"/>
</dbReference>